<feature type="transmembrane region" description="Helical" evidence="8">
    <location>
        <begin position="1199"/>
        <end position="1219"/>
    </location>
</feature>
<dbReference type="PANTHER" id="PTHR23504:SF6">
    <property type="entry name" value="MULTIDRUG TRANSPORTER, PUTATIVE (AFU_ORTHOLOGUE AFUA_4G08740)-RELATED"/>
    <property type="match status" value="1"/>
</dbReference>
<proteinExistence type="predicted"/>
<protein>
    <submittedName>
        <fullName evidence="10">MFS general substrate transporter</fullName>
    </submittedName>
</protein>
<dbReference type="InterPro" id="IPR036259">
    <property type="entry name" value="MFS_trans_sf"/>
</dbReference>
<feature type="region of interest" description="Disordered" evidence="7">
    <location>
        <begin position="928"/>
        <end position="947"/>
    </location>
</feature>
<evidence type="ECO:0000256" key="6">
    <source>
        <dbReference type="PROSITE-ProRule" id="PRU00042"/>
    </source>
</evidence>
<feature type="compositionally biased region" description="Polar residues" evidence="7">
    <location>
        <begin position="627"/>
        <end position="643"/>
    </location>
</feature>
<keyword evidence="4 8" id="KW-1133">Transmembrane helix</keyword>
<keyword evidence="3 8" id="KW-0812">Transmembrane</keyword>
<dbReference type="Proteomes" id="UP000799764">
    <property type="component" value="Unassembled WGS sequence"/>
</dbReference>
<feature type="transmembrane region" description="Helical" evidence="8">
    <location>
        <begin position="1122"/>
        <end position="1144"/>
    </location>
</feature>
<feature type="compositionally biased region" description="Basic residues" evidence="7">
    <location>
        <begin position="1"/>
        <end position="13"/>
    </location>
</feature>
<dbReference type="EMBL" id="MU001516">
    <property type="protein sequence ID" value="KAF2437404.1"/>
    <property type="molecule type" value="Genomic_DNA"/>
</dbReference>
<dbReference type="PANTHER" id="PTHR23504">
    <property type="entry name" value="MAJOR FACILITATOR SUPERFAMILY DOMAIN-CONTAINING PROTEIN 10"/>
    <property type="match status" value="1"/>
</dbReference>
<comment type="caution">
    <text evidence="10">The sequence shown here is derived from an EMBL/GenBank/DDBJ whole genome shotgun (WGS) entry which is preliminary data.</text>
</comment>
<feature type="region of interest" description="Disordered" evidence="7">
    <location>
        <begin position="544"/>
        <end position="584"/>
    </location>
</feature>
<feature type="transmembrane region" description="Helical" evidence="8">
    <location>
        <begin position="1341"/>
        <end position="1364"/>
    </location>
</feature>
<evidence type="ECO:0000256" key="3">
    <source>
        <dbReference type="ARBA" id="ARBA00022692"/>
    </source>
</evidence>
<feature type="transmembrane region" description="Helical" evidence="8">
    <location>
        <begin position="1026"/>
        <end position="1043"/>
    </location>
</feature>
<comment type="subcellular location">
    <subcellularLocation>
        <location evidence="1">Membrane</location>
        <topology evidence="1">Multi-pass membrane protein</topology>
    </subcellularLocation>
</comment>
<name>A0A9P4U3Z7_9PLEO</name>
<evidence type="ECO:0000259" key="9">
    <source>
        <dbReference type="PROSITE" id="PS50157"/>
    </source>
</evidence>
<dbReference type="PROSITE" id="PS00028">
    <property type="entry name" value="ZINC_FINGER_C2H2_1"/>
    <property type="match status" value="1"/>
</dbReference>
<feature type="transmembrane region" description="Helical" evidence="8">
    <location>
        <begin position="1239"/>
        <end position="1259"/>
    </location>
</feature>
<feature type="transmembrane region" description="Helical" evidence="8">
    <location>
        <begin position="1055"/>
        <end position="1073"/>
    </location>
</feature>
<dbReference type="SMART" id="SM00355">
    <property type="entry name" value="ZnF_C2H2"/>
    <property type="match status" value="2"/>
</dbReference>
<dbReference type="GO" id="GO:0016020">
    <property type="term" value="C:membrane"/>
    <property type="evidence" value="ECO:0007669"/>
    <property type="project" value="UniProtKB-SubCell"/>
</dbReference>
<dbReference type="SUPFAM" id="SSF103473">
    <property type="entry name" value="MFS general substrate transporter"/>
    <property type="match status" value="1"/>
</dbReference>
<dbReference type="InterPro" id="IPR011701">
    <property type="entry name" value="MFS"/>
</dbReference>
<sequence length="1428" mass="156830">MSASHSHPRRRPVKASAPSLSTHGMSLRKSGTFHSPKSIASDVCDLDNHHYMPRRSPTSPESLEQLLQDSSVRRVQNLLDDFDKRVAGHKSSSTGSSILSDPEVLPVPGLFLTSTSLEATHMDVDPKPKTQQASHEHASDSGLGSSVHSKDGKAWLHVPALQEPQSDLHKGQSSARESISTSVSSSHAAITRSFSALGGSEEKHTLSDYASEQIRQYIVEPILAEEALKDFHPLITDVPRRIGEKNICNLRDLEKTLIFLAPVSGIRYLSESAKAYCILRGFKELSATPASYLQFCERSIQLLHATVDRLPEQDQRLPSDRPYTNNYFLDLVEQIRRYAAIMAATRRKEDSGEELDEMDYSRYASTPFAVAIRTTLIHRSDEKITLRGGLSLDGRPVELVRQKDGKMIPLAEGADNIATGFSSKRALSDDDMDVDEVTRSMARRRKSDKPGDIMHVCRDCKKEFKRPCDLTKHEKTHSRPWKCTEEKCKYFDLGWPTEKERDRHINDKHSNAPAQYKCLYPPCTYASKRESNCKQHMEKAHGWEYVRSKSNGRKKTQSSERSPPTPLTPFLGTPQSATFSTPMTPFAPSPSVPLIDTFDFNNPYGFGTPALSMNGFPDFRRDSVTTDGSALTYSSGHSPTEPTSFEDAVTPEDTAINHNDIYNNNNNCALNINTNFTGVFQQPTPAMSTGFDFEPLQFPITTGANNVPHLSPSGQADMTLFSPQMHLDEGFGEGMDTFTAPTADFELFGDAAPSSMGLGGTSSFFPDMNNFGGQFDNMYVEPTTTLDDLMGNYGNQHHVRHITAEAHPSPEDSTTDSFQWSCTALHCQVSSCPGCLSLGDSSTGQAHTFRVPCGHDNPYWERAGRVPVYKLIESTVERVSIRNIWSLLRVRDSVIASRSKMLGFHRRTRSLIPVKDLAKYDRVPLNEQEEEEVDLEDSDTLVDEESEASDKARSRQLALIYVVFLAEAIMASSLQPQLQMLISDSDYCGNLSTSYLRSILDCAYAFGGTTGLFWGYMADRMGRRRVTLIGLWMMVVCCLSMGFATDLASCTLFRYFAGFASSTVVVTTLTMIGDLSKSFEERVQNVALLPLIALFGSIGPIIQGMVSESLHSSGAVWEKFPILGSQLACGALVLSIALTATFMLQETLSLETSSSHMDLDCEKAAFLSENDSDAPKIAVVDFVRPEPITINQFMQAPSFLVLLASFSLLSLHASVFDVVLPHLGHQSSQDGGMGIPCPWLGLTVLIVKGVAGITIKHAVPSAVEKFGLLKLYRSTSLLFPAIYIMTPLLALAAASACSTNFVAVTSAIGLLTKHVLTGGATVLVALLVLNTTPDAYSAGTVVGIMQIANLFKALAVAVSGASFYLSDEVSVSTANLALWTCLMLFGSCGAALAYFVRERPSVERDFPSEVLCWETCYDADAEKSEFDT</sequence>
<keyword evidence="2" id="KW-0813">Transport</keyword>
<dbReference type="Gene3D" id="1.20.1250.20">
    <property type="entry name" value="MFS general substrate transporter like domains"/>
    <property type="match status" value="1"/>
</dbReference>
<evidence type="ECO:0000256" key="1">
    <source>
        <dbReference type="ARBA" id="ARBA00004141"/>
    </source>
</evidence>
<evidence type="ECO:0000256" key="4">
    <source>
        <dbReference type="ARBA" id="ARBA00022989"/>
    </source>
</evidence>
<dbReference type="PROSITE" id="PS50157">
    <property type="entry name" value="ZINC_FINGER_C2H2_2"/>
    <property type="match status" value="1"/>
</dbReference>
<feature type="compositionally biased region" description="Basic and acidic residues" evidence="7">
    <location>
        <begin position="124"/>
        <end position="139"/>
    </location>
</feature>
<accession>A0A9P4U3Z7</accession>
<gene>
    <name evidence="10" type="ORF">P171DRAFT_449989</name>
</gene>
<feature type="transmembrane region" description="Helical" evidence="8">
    <location>
        <begin position="995"/>
        <end position="1014"/>
    </location>
</feature>
<dbReference type="OrthoDB" id="9368434at2759"/>
<feature type="domain" description="C2H2-type" evidence="9">
    <location>
        <begin position="455"/>
        <end position="482"/>
    </location>
</feature>
<dbReference type="CDD" id="cd06174">
    <property type="entry name" value="MFS"/>
    <property type="match status" value="1"/>
</dbReference>
<feature type="region of interest" description="Disordered" evidence="7">
    <location>
        <begin position="124"/>
        <end position="184"/>
    </location>
</feature>
<evidence type="ECO:0000256" key="7">
    <source>
        <dbReference type="SAM" id="MobiDB-lite"/>
    </source>
</evidence>
<feature type="transmembrane region" description="Helical" evidence="8">
    <location>
        <begin position="1271"/>
        <end position="1295"/>
    </location>
</feature>
<feature type="compositionally biased region" description="Low complexity" evidence="7">
    <location>
        <begin position="173"/>
        <end position="184"/>
    </location>
</feature>
<keyword evidence="6" id="KW-0862">Zinc</keyword>
<feature type="transmembrane region" description="Helical" evidence="8">
    <location>
        <begin position="1085"/>
        <end position="1102"/>
    </location>
</feature>
<feature type="region of interest" description="Disordered" evidence="7">
    <location>
        <begin position="1"/>
        <end position="63"/>
    </location>
</feature>
<dbReference type="Pfam" id="PF07690">
    <property type="entry name" value="MFS_1"/>
    <property type="match status" value="1"/>
</dbReference>
<dbReference type="GO" id="GO:0022857">
    <property type="term" value="F:transmembrane transporter activity"/>
    <property type="evidence" value="ECO:0007669"/>
    <property type="project" value="InterPro"/>
</dbReference>
<feature type="transmembrane region" description="Helical" evidence="8">
    <location>
        <begin position="1301"/>
        <end position="1329"/>
    </location>
</feature>
<reference evidence="10" key="1">
    <citation type="journal article" date="2020" name="Stud. Mycol.">
        <title>101 Dothideomycetes genomes: a test case for predicting lifestyles and emergence of pathogens.</title>
        <authorList>
            <person name="Haridas S."/>
            <person name="Albert R."/>
            <person name="Binder M."/>
            <person name="Bloem J."/>
            <person name="Labutti K."/>
            <person name="Salamov A."/>
            <person name="Andreopoulos B."/>
            <person name="Baker S."/>
            <person name="Barry K."/>
            <person name="Bills G."/>
            <person name="Bluhm B."/>
            <person name="Cannon C."/>
            <person name="Castanera R."/>
            <person name="Culley D."/>
            <person name="Daum C."/>
            <person name="Ezra D."/>
            <person name="Gonzalez J."/>
            <person name="Henrissat B."/>
            <person name="Kuo A."/>
            <person name="Liang C."/>
            <person name="Lipzen A."/>
            <person name="Lutzoni F."/>
            <person name="Magnuson J."/>
            <person name="Mondo S."/>
            <person name="Nolan M."/>
            <person name="Ohm R."/>
            <person name="Pangilinan J."/>
            <person name="Park H.-J."/>
            <person name="Ramirez L."/>
            <person name="Alfaro M."/>
            <person name="Sun H."/>
            <person name="Tritt A."/>
            <person name="Yoshinaga Y."/>
            <person name="Zwiers L.-H."/>
            <person name="Turgeon B."/>
            <person name="Goodwin S."/>
            <person name="Spatafora J."/>
            <person name="Crous P."/>
            <person name="Grigoriev I."/>
        </authorList>
    </citation>
    <scope>NUCLEOTIDE SEQUENCE</scope>
    <source>
        <strain evidence="10">CBS 690.94</strain>
    </source>
</reference>
<keyword evidence="6" id="KW-0863">Zinc-finger</keyword>
<feature type="transmembrane region" description="Helical" evidence="8">
    <location>
        <begin position="1376"/>
        <end position="1396"/>
    </location>
</feature>
<dbReference type="GO" id="GO:0008270">
    <property type="term" value="F:zinc ion binding"/>
    <property type="evidence" value="ECO:0007669"/>
    <property type="project" value="UniProtKB-KW"/>
</dbReference>
<evidence type="ECO:0000256" key="5">
    <source>
        <dbReference type="ARBA" id="ARBA00023136"/>
    </source>
</evidence>
<evidence type="ECO:0000313" key="11">
    <source>
        <dbReference type="Proteomes" id="UP000799764"/>
    </source>
</evidence>
<keyword evidence="5 8" id="KW-0472">Membrane</keyword>
<dbReference type="InterPro" id="IPR013087">
    <property type="entry name" value="Znf_C2H2_type"/>
</dbReference>
<evidence type="ECO:0000256" key="2">
    <source>
        <dbReference type="ARBA" id="ARBA00022448"/>
    </source>
</evidence>
<feature type="region of interest" description="Disordered" evidence="7">
    <location>
        <begin position="627"/>
        <end position="647"/>
    </location>
</feature>
<evidence type="ECO:0000313" key="10">
    <source>
        <dbReference type="EMBL" id="KAF2437404.1"/>
    </source>
</evidence>
<keyword evidence="11" id="KW-1185">Reference proteome</keyword>
<evidence type="ECO:0000256" key="8">
    <source>
        <dbReference type="SAM" id="Phobius"/>
    </source>
</evidence>
<keyword evidence="6" id="KW-0479">Metal-binding</keyword>
<organism evidence="10 11">
    <name type="scientific">Karstenula rhodostoma CBS 690.94</name>
    <dbReference type="NCBI Taxonomy" id="1392251"/>
    <lineage>
        <taxon>Eukaryota</taxon>
        <taxon>Fungi</taxon>
        <taxon>Dikarya</taxon>
        <taxon>Ascomycota</taxon>
        <taxon>Pezizomycotina</taxon>
        <taxon>Dothideomycetes</taxon>
        <taxon>Pleosporomycetidae</taxon>
        <taxon>Pleosporales</taxon>
        <taxon>Massarineae</taxon>
        <taxon>Didymosphaeriaceae</taxon>
        <taxon>Karstenula</taxon>
    </lineage>
</organism>